<dbReference type="AlphaFoldDB" id="A0A8X6QLG4"/>
<accession>A0A8X6QLG4</accession>
<name>A0A8X6QLG4_NEPPI</name>
<protein>
    <submittedName>
        <fullName evidence="1">Uncharacterized protein</fullName>
    </submittedName>
</protein>
<gene>
    <name evidence="1" type="ORF">NPIL_340061</name>
</gene>
<keyword evidence="2" id="KW-1185">Reference proteome</keyword>
<evidence type="ECO:0000313" key="1">
    <source>
        <dbReference type="EMBL" id="GFU25310.1"/>
    </source>
</evidence>
<evidence type="ECO:0000313" key="2">
    <source>
        <dbReference type="Proteomes" id="UP000887013"/>
    </source>
</evidence>
<comment type="caution">
    <text evidence="1">The sequence shown here is derived from an EMBL/GenBank/DDBJ whole genome shotgun (WGS) entry which is preliminary data.</text>
</comment>
<sequence>MVEIISLQILILFESIHYFNLHLGNYSRPLRDCEYHVLCHSVRAVDLYPDFRVDNHIGYRGSAAHSIGVQAPYERIKYQFKRIPHDLTEKDSL</sequence>
<proteinExistence type="predicted"/>
<dbReference type="EMBL" id="BMAW01081599">
    <property type="protein sequence ID" value="GFU25310.1"/>
    <property type="molecule type" value="Genomic_DNA"/>
</dbReference>
<dbReference type="Proteomes" id="UP000887013">
    <property type="component" value="Unassembled WGS sequence"/>
</dbReference>
<organism evidence="1 2">
    <name type="scientific">Nephila pilipes</name>
    <name type="common">Giant wood spider</name>
    <name type="synonym">Nephila maculata</name>
    <dbReference type="NCBI Taxonomy" id="299642"/>
    <lineage>
        <taxon>Eukaryota</taxon>
        <taxon>Metazoa</taxon>
        <taxon>Ecdysozoa</taxon>
        <taxon>Arthropoda</taxon>
        <taxon>Chelicerata</taxon>
        <taxon>Arachnida</taxon>
        <taxon>Araneae</taxon>
        <taxon>Araneomorphae</taxon>
        <taxon>Entelegynae</taxon>
        <taxon>Araneoidea</taxon>
        <taxon>Nephilidae</taxon>
        <taxon>Nephila</taxon>
    </lineage>
</organism>
<reference evidence="1" key="1">
    <citation type="submission" date="2020-08" db="EMBL/GenBank/DDBJ databases">
        <title>Multicomponent nature underlies the extraordinary mechanical properties of spider dragline silk.</title>
        <authorList>
            <person name="Kono N."/>
            <person name="Nakamura H."/>
            <person name="Mori M."/>
            <person name="Yoshida Y."/>
            <person name="Ohtoshi R."/>
            <person name="Malay A.D."/>
            <person name="Moran D.A.P."/>
            <person name="Tomita M."/>
            <person name="Numata K."/>
            <person name="Arakawa K."/>
        </authorList>
    </citation>
    <scope>NUCLEOTIDE SEQUENCE</scope>
</reference>